<dbReference type="AlphaFoldDB" id="A0AA40FRY4"/>
<feature type="region of interest" description="Disordered" evidence="1">
    <location>
        <begin position="1"/>
        <end position="39"/>
    </location>
</feature>
<gene>
    <name evidence="2" type="ORF">K0M31_006569</name>
</gene>
<reference evidence="2" key="1">
    <citation type="submission" date="2021-10" db="EMBL/GenBank/DDBJ databases">
        <title>Melipona bicolor Genome sequencing and assembly.</title>
        <authorList>
            <person name="Araujo N.S."/>
            <person name="Arias M.C."/>
        </authorList>
    </citation>
    <scope>NUCLEOTIDE SEQUENCE</scope>
    <source>
        <strain evidence="2">USP_2M_L1-L4_2017</strain>
        <tissue evidence="2">Whole body</tissue>
    </source>
</reference>
<feature type="non-terminal residue" evidence="2">
    <location>
        <position position="103"/>
    </location>
</feature>
<evidence type="ECO:0000256" key="1">
    <source>
        <dbReference type="SAM" id="MobiDB-lite"/>
    </source>
</evidence>
<comment type="caution">
    <text evidence="2">The sequence shown here is derived from an EMBL/GenBank/DDBJ whole genome shotgun (WGS) entry which is preliminary data.</text>
</comment>
<accession>A0AA40FRY4</accession>
<proteinExistence type="predicted"/>
<sequence length="103" mass="11211">MERENVKGATRPAARAVLHSVSSSHARISVGPDKPAVRDPSACVIPLGQSASERESITEKESRQRIDRTACCDVAEETTRIAHISGYLDSRHVEWLGQAENSS</sequence>
<name>A0AA40FRY4_9HYME</name>
<evidence type="ECO:0000313" key="3">
    <source>
        <dbReference type="Proteomes" id="UP001177670"/>
    </source>
</evidence>
<dbReference type="EMBL" id="JAHYIQ010000018">
    <property type="protein sequence ID" value="KAK1124194.1"/>
    <property type="molecule type" value="Genomic_DNA"/>
</dbReference>
<protein>
    <submittedName>
        <fullName evidence="2">Uncharacterized protein</fullName>
    </submittedName>
</protein>
<evidence type="ECO:0000313" key="2">
    <source>
        <dbReference type="EMBL" id="KAK1124194.1"/>
    </source>
</evidence>
<dbReference type="Proteomes" id="UP001177670">
    <property type="component" value="Unassembled WGS sequence"/>
</dbReference>
<keyword evidence="3" id="KW-1185">Reference proteome</keyword>
<organism evidence="2 3">
    <name type="scientific">Melipona bicolor</name>
    <dbReference type="NCBI Taxonomy" id="60889"/>
    <lineage>
        <taxon>Eukaryota</taxon>
        <taxon>Metazoa</taxon>
        <taxon>Ecdysozoa</taxon>
        <taxon>Arthropoda</taxon>
        <taxon>Hexapoda</taxon>
        <taxon>Insecta</taxon>
        <taxon>Pterygota</taxon>
        <taxon>Neoptera</taxon>
        <taxon>Endopterygota</taxon>
        <taxon>Hymenoptera</taxon>
        <taxon>Apocrita</taxon>
        <taxon>Aculeata</taxon>
        <taxon>Apoidea</taxon>
        <taxon>Anthophila</taxon>
        <taxon>Apidae</taxon>
        <taxon>Melipona</taxon>
    </lineage>
</organism>